<organism evidence="10 11">
    <name type="scientific">Nelumbo nucifera</name>
    <name type="common">Sacred lotus</name>
    <dbReference type="NCBI Taxonomy" id="4432"/>
    <lineage>
        <taxon>Eukaryota</taxon>
        <taxon>Viridiplantae</taxon>
        <taxon>Streptophyta</taxon>
        <taxon>Embryophyta</taxon>
        <taxon>Tracheophyta</taxon>
        <taxon>Spermatophyta</taxon>
        <taxon>Magnoliopsida</taxon>
        <taxon>Proteales</taxon>
        <taxon>Nelumbonaceae</taxon>
        <taxon>Nelumbo</taxon>
    </lineage>
</organism>
<dbReference type="Pfam" id="PF00808">
    <property type="entry name" value="CBFD_NFYB_HMF"/>
    <property type="match status" value="1"/>
</dbReference>
<comment type="subunit">
    <text evidence="6">Heterotrimeric transcription factor composed of three components, NF-YA, NF-YB and NF-YC. NF-YB and NF-YC must interact and dimerize for NF-YA association and DNA binding.</text>
</comment>
<dbReference type="GO" id="GO:0005634">
    <property type="term" value="C:nucleus"/>
    <property type="evidence" value="ECO:0000318"/>
    <property type="project" value="GO_Central"/>
</dbReference>
<dbReference type="InParanoid" id="A0A1U7ZMR7"/>
<dbReference type="AlphaFoldDB" id="A0A1U7ZMR7"/>
<comment type="function">
    <text evidence="8">Stimulates the transcription of various genes by recognizing and binding to a CCAAT motif in promoters.</text>
</comment>
<keyword evidence="2" id="KW-0805">Transcription regulation</keyword>
<keyword evidence="4" id="KW-0804">Transcription</keyword>
<dbReference type="GO" id="GO:0000976">
    <property type="term" value="F:transcription cis-regulatory region binding"/>
    <property type="evidence" value="ECO:0000318"/>
    <property type="project" value="GO_Central"/>
</dbReference>
<dbReference type="InterPro" id="IPR050568">
    <property type="entry name" value="Transcr_DNA_Rep_Reg"/>
</dbReference>
<dbReference type="Proteomes" id="UP000189703">
    <property type="component" value="Unplaced"/>
</dbReference>
<reference evidence="11" key="1">
    <citation type="submission" date="2025-08" db="UniProtKB">
        <authorList>
            <consortium name="RefSeq"/>
        </authorList>
    </citation>
    <scope>IDENTIFICATION</scope>
</reference>
<dbReference type="InterPro" id="IPR003958">
    <property type="entry name" value="CBFA_NFYB_domain"/>
</dbReference>
<proteinExistence type="inferred from homology"/>
<comment type="subcellular location">
    <subcellularLocation>
        <location evidence="1">Nucleus</location>
    </subcellularLocation>
</comment>
<dbReference type="PANTHER" id="PTHR10252">
    <property type="entry name" value="HISTONE-LIKE TRANSCRIPTION FACTOR CCAAT-RELATED"/>
    <property type="match status" value="1"/>
</dbReference>
<accession>A0A1U7ZMR7</accession>
<evidence type="ECO:0000256" key="6">
    <source>
        <dbReference type="ARBA" id="ARBA00025911"/>
    </source>
</evidence>
<evidence type="ECO:0000256" key="1">
    <source>
        <dbReference type="ARBA" id="ARBA00004123"/>
    </source>
</evidence>
<evidence type="ECO:0000256" key="8">
    <source>
        <dbReference type="ARBA" id="ARBA00059992"/>
    </source>
</evidence>
<dbReference type="GeneID" id="104594393"/>
<dbReference type="STRING" id="4432.A0A1U7ZMR7"/>
<evidence type="ECO:0000256" key="3">
    <source>
        <dbReference type="ARBA" id="ARBA00023125"/>
    </source>
</evidence>
<evidence type="ECO:0000313" key="11">
    <source>
        <dbReference type="RefSeq" id="XP_010252990.1"/>
    </source>
</evidence>
<feature type="domain" description="Transcription factor CBF/NF-Y/archaeal histone" evidence="9">
    <location>
        <begin position="28"/>
        <end position="89"/>
    </location>
</feature>
<evidence type="ECO:0000256" key="7">
    <source>
        <dbReference type="ARBA" id="ARBA00038129"/>
    </source>
</evidence>
<evidence type="ECO:0000259" key="9">
    <source>
        <dbReference type="Pfam" id="PF00808"/>
    </source>
</evidence>
<dbReference type="RefSeq" id="XP_010252990.1">
    <property type="nucleotide sequence ID" value="XM_010254688.1"/>
</dbReference>
<keyword evidence="5" id="KW-0539">Nucleus</keyword>
<dbReference type="OrthoDB" id="1272441at2759"/>
<dbReference type="CDD" id="cd22908">
    <property type="entry name" value="HFD_NFYC-like"/>
    <property type="match status" value="1"/>
</dbReference>
<evidence type="ECO:0000256" key="4">
    <source>
        <dbReference type="ARBA" id="ARBA00023163"/>
    </source>
</evidence>
<dbReference type="GO" id="GO:0006355">
    <property type="term" value="P:regulation of DNA-templated transcription"/>
    <property type="evidence" value="ECO:0000318"/>
    <property type="project" value="GO_Central"/>
</dbReference>
<evidence type="ECO:0000256" key="2">
    <source>
        <dbReference type="ARBA" id="ARBA00023015"/>
    </source>
</evidence>
<dbReference type="SUPFAM" id="SSF47113">
    <property type="entry name" value="Histone-fold"/>
    <property type="match status" value="1"/>
</dbReference>
<keyword evidence="10" id="KW-1185">Reference proteome</keyword>
<dbReference type="eggNOG" id="KOG1657">
    <property type="taxonomic scope" value="Eukaryota"/>
</dbReference>
<evidence type="ECO:0000256" key="5">
    <source>
        <dbReference type="ARBA" id="ARBA00023242"/>
    </source>
</evidence>
<keyword evidence="3" id="KW-0238">DNA-binding</keyword>
<gene>
    <name evidence="11" type="primary">LOC104594393</name>
</gene>
<dbReference type="Gene3D" id="1.10.20.10">
    <property type="entry name" value="Histone, subunit A"/>
    <property type="match status" value="1"/>
</dbReference>
<dbReference type="InterPro" id="IPR009072">
    <property type="entry name" value="Histone-fold"/>
</dbReference>
<protein>
    <submittedName>
        <fullName evidence="11">Nuclear transcription factor Y subunit C-4-like</fullName>
    </submittedName>
</protein>
<evidence type="ECO:0000313" key="10">
    <source>
        <dbReference type="Proteomes" id="UP000189703"/>
    </source>
</evidence>
<dbReference type="PANTHER" id="PTHR10252:SF124">
    <property type="entry name" value="NUCLEAR TRANSCRIPTION FACTOR Y SUBUNIT C-10"/>
    <property type="match status" value="1"/>
</dbReference>
<dbReference type="GO" id="GO:0046982">
    <property type="term" value="F:protein heterodimerization activity"/>
    <property type="evidence" value="ECO:0007669"/>
    <property type="project" value="InterPro"/>
</dbReference>
<dbReference type="FunFam" id="1.10.20.10:FF:000062">
    <property type="entry name" value="Nuclear transcription factor Y subunit C"/>
    <property type="match status" value="1"/>
</dbReference>
<name>A0A1U7ZMR7_NELNU</name>
<dbReference type="KEGG" id="nnu:104594393"/>
<sequence>MAFHFECLDIKLVCLIFVFIVFEIKKHQLPIARIKRIMKSDEEVKKISADAPILFSKACELFILELTLRSWLHTEEQGRRTLQRCDIAHSITTESVLDFLLGVIPVEETKEEQAEKDESLTVSDLPSNEVSLPMIDVNKFHQNLNGKFKAGEQVPQRLMIQHPESSTRIVYESPAESRDIKNGEKQGEAIDLCYGSKDGI</sequence>
<comment type="similarity">
    <text evidence="7">Belongs to the NFYC/HAP5 subunit family.</text>
</comment>